<dbReference type="GO" id="GO:0120147">
    <property type="term" value="F:formylglycine-generating oxidase activity"/>
    <property type="evidence" value="ECO:0007669"/>
    <property type="project" value="TreeGrafter"/>
</dbReference>
<evidence type="ECO:0000259" key="1">
    <source>
        <dbReference type="PROSITE" id="PS50837"/>
    </source>
</evidence>
<dbReference type="PROSITE" id="PS50837">
    <property type="entry name" value="NACHT"/>
    <property type="match status" value="1"/>
</dbReference>
<dbReference type="Pfam" id="PF05729">
    <property type="entry name" value="NACHT"/>
    <property type="match status" value="1"/>
</dbReference>
<reference evidence="2" key="1">
    <citation type="submission" date="2019-06" db="EMBL/GenBank/DDBJ databases">
        <title>Complete genome sequence of Methylogaea oryzae strain JCM16910.</title>
        <authorList>
            <person name="Asakawa S."/>
        </authorList>
    </citation>
    <scope>NUCLEOTIDE SEQUENCE</scope>
    <source>
        <strain evidence="2">E10</strain>
    </source>
</reference>
<evidence type="ECO:0000313" key="2">
    <source>
        <dbReference type="EMBL" id="BBL71692.1"/>
    </source>
</evidence>
<dbReference type="AlphaFoldDB" id="A0A8D4VQ62"/>
<dbReference type="RefSeq" id="WP_221047106.1">
    <property type="nucleotide sequence ID" value="NZ_AP019782.1"/>
</dbReference>
<dbReference type="KEGG" id="moz:MoryE10_22980"/>
<dbReference type="PANTHER" id="PTHR23150">
    <property type="entry name" value="SULFATASE MODIFYING FACTOR 1, 2"/>
    <property type="match status" value="1"/>
</dbReference>
<gene>
    <name evidence="2" type="ORF">MoryE10_22980</name>
</gene>
<dbReference type="InterPro" id="IPR025139">
    <property type="entry name" value="DUF4062"/>
</dbReference>
<dbReference type="EMBL" id="AP019782">
    <property type="protein sequence ID" value="BBL71692.1"/>
    <property type="molecule type" value="Genomic_DNA"/>
</dbReference>
<proteinExistence type="predicted"/>
<dbReference type="PANTHER" id="PTHR23150:SF35">
    <property type="entry name" value="BLL6746 PROTEIN"/>
    <property type="match status" value="1"/>
</dbReference>
<sequence>MAQAKHPYTVFISSTYLDNQERRKLVEDAVLRAKMTPVGMERFTASANPTVDECERQARDCDVYVGIIAHRYGWIPDGKAVSITELEYDAAKAVGRPCFVFEIATTSFDFQTDIDQGPDRWAKQEKLDAFRAKYRGDQMPALFTEKLLHGSVLDTLKSWREKQEGIQPVQQTTPSAAVADSSELERYRLAVLAQHQDLPLAGFKTKLRVPIALEELYVPLHARLHLRASGKVGYADAADAEKQLGEHGAEEIPLIEAFRAAGQRKRRGLAILGDPGSGKTTHLKRLLLHCLKQGPAGLGLPTDTLPVFLPLRELDDLERGIDAFIEKTLDSPHLNMPQGFGQRLLHGQPLLLLFDGLDEVSDPKRRAQVSRWIEQAAQARPHCTAVITCRFAGYDDSDRLGAQFLELHLRPLTPEQSDDFIRNWYRAVETGLAGDTPEAAIKTEEGAASLIERLRQPDFRLARMATLTRNPLLLANLCLVHRDRGALPRNRHQLYDECIDVLLEHWREVKSLDVSVPAELGRRALQPAALWLHGEKERTRATAAQLAPHIEPVLQQRNWPGGDAEALLRAVRDESGLLTGWGQDQFGFMHLGFQEYLAACELRRQAFEGDKAAVLRDLAARHADSWWQEVILLVLAQGNPSLFTPFMQEALKLLDFDLSAELGGLILEEAAEVTAEPFVKWLQQPTDGDGGLQGRRAALPLLQRLLPEAEYQTLLARLGVRAVHRVFKDGQLGDVTGHMSLLLTPAASLTSANGSVELLLIPGGRFLMGSPNGVGDSDEHLQHEVQIKPFYLGKYPVTNEEYARYLQANPDVSEPAYWGDRRFNQARQPVVGVSWEEACRFAAWASGRLPSEAEWEYACRAGTATAYWWGDKFEKQRANCDDGGSQWSGKQPSPVGSFPPNDFGLYDTSGNVWEWVRDCWHGDYTGAPADGSAWETGDDGRRVIRGGSWDVVPAAVRSADRGGGYPGILRGIDVGFRLAQDL</sequence>
<dbReference type="InterPro" id="IPR005532">
    <property type="entry name" value="SUMF_dom"/>
</dbReference>
<dbReference type="Pfam" id="PF03781">
    <property type="entry name" value="FGE-sulfatase"/>
    <property type="match status" value="1"/>
</dbReference>
<accession>A0A8D4VQ62</accession>
<organism evidence="2 3">
    <name type="scientific">Methylogaea oryzae</name>
    <dbReference type="NCBI Taxonomy" id="1295382"/>
    <lineage>
        <taxon>Bacteria</taxon>
        <taxon>Pseudomonadati</taxon>
        <taxon>Pseudomonadota</taxon>
        <taxon>Gammaproteobacteria</taxon>
        <taxon>Methylococcales</taxon>
        <taxon>Methylococcaceae</taxon>
        <taxon>Methylogaea</taxon>
    </lineage>
</organism>
<keyword evidence="3" id="KW-1185">Reference proteome</keyword>
<feature type="domain" description="NACHT" evidence="1">
    <location>
        <begin position="267"/>
        <end position="390"/>
    </location>
</feature>
<dbReference type="InterPro" id="IPR007111">
    <property type="entry name" value="NACHT_NTPase"/>
</dbReference>
<dbReference type="Pfam" id="PF13271">
    <property type="entry name" value="DUF4062"/>
    <property type="match status" value="1"/>
</dbReference>
<name>A0A8D4VQ62_9GAMM</name>
<protein>
    <recommendedName>
        <fullName evidence="1">NACHT domain-containing protein</fullName>
    </recommendedName>
</protein>
<dbReference type="Proteomes" id="UP000824988">
    <property type="component" value="Chromosome"/>
</dbReference>
<evidence type="ECO:0000313" key="3">
    <source>
        <dbReference type="Proteomes" id="UP000824988"/>
    </source>
</evidence>
<dbReference type="InterPro" id="IPR051043">
    <property type="entry name" value="Sulfatase_Mod_Factor_Kinase"/>
</dbReference>